<comment type="subcellular location">
    <subcellularLocation>
        <location evidence="3">Cytoplasm</location>
    </subcellularLocation>
</comment>
<keyword evidence="3" id="KW-0963">Cytoplasm</keyword>
<organism evidence="7 8">
    <name type="scientific">Aquipuribacter nitratireducens</name>
    <dbReference type="NCBI Taxonomy" id="650104"/>
    <lineage>
        <taxon>Bacteria</taxon>
        <taxon>Bacillati</taxon>
        <taxon>Actinomycetota</taxon>
        <taxon>Actinomycetes</taxon>
        <taxon>Micrococcales</taxon>
        <taxon>Intrasporangiaceae</taxon>
        <taxon>Aquipuribacter</taxon>
    </lineage>
</organism>
<dbReference type="SUPFAM" id="SSF58014">
    <property type="entry name" value="Coiled-coil domain of nucleotide exchange factor GrpE"/>
    <property type="match status" value="1"/>
</dbReference>
<dbReference type="RefSeq" id="WP_340269329.1">
    <property type="nucleotide sequence ID" value="NZ_JBBEOG010000004.1"/>
</dbReference>
<evidence type="ECO:0000256" key="4">
    <source>
        <dbReference type="RuleBase" id="RU000639"/>
    </source>
</evidence>
<dbReference type="Gene3D" id="3.90.20.20">
    <property type="match status" value="1"/>
</dbReference>
<reference evidence="8" key="1">
    <citation type="journal article" date="2019" name="Int. J. Syst. Evol. Microbiol.">
        <title>The Global Catalogue of Microorganisms (GCM) 10K type strain sequencing project: providing services to taxonomists for standard genome sequencing and annotation.</title>
        <authorList>
            <consortium name="The Broad Institute Genomics Platform"/>
            <consortium name="The Broad Institute Genome Sequencing Center for Infectious Disease"/>
            <person name="Wu L."/>
            <person name="Ma J."/>
        </authorList>
    </citation>
    <scope>NUCLEOTIDE SEQUENCE [LARGE SCALE GENOMIC DNA]</scope>
    <source>
        <strain evidence="8">CCUG 43114</strain>
    </source>
</reference>
<evidence type="ECO:0000256" key="1">
    <source>
        <dbReference type="ARBA" id="ARBA00009054"/>
    </source>
</evidence>
<proteinExistence type="inferred from homology"/>
<accession>A0ABW0GNA6</accession>
<dbReference type="Pfam" id="PF01025">
    <property type="entry name" value="GrpE"/>
    <property type="match status" value="1"/>
</dbReference>
<dbReference type="PROSITE" id="PS01071">
    <property type="entry name" value="GRPE"/>
    <property type="match status" value="1"/>
</dbReference>
<evidence type="ECO:0000313" key="7">
    <source>
        <dbReference type="EMBL" id="MFC5381443.1"/>
    </source>
</evidence>
<dbReference type="HAMAP" id="MF_01151">
    <property type="entry name" value="GrpE"/>
    <property type="match status" value="1"/>
</dbReference>
<keyword evidence="2 3" id="KW-0143">Chaperone</keyword>
<dbReference type="InterPro" id="IPR000740">
    <property type="entry name" value="GrpE"/>
</dbReference>
<evidence type="ECO:0000256" key="3">
    <source>
        <dbReference type="HAMAP-Rule" id="MF_01151"/>
    </source>
</evidence>
<dbReference type="PRINTS" id="PR00773">
    <property type="entry name" value="GRPEPROTEIN"/>
</dbReference>
<feature type="compositionally biased region" description="Low complexity" evidence="6">
    <location>
        <begin position="15"/>
        <end position="37"/>
    </location>
</feature>
<evidence type="ECO:0000256" key="6">
    <source>
        <dbReference type="SAM" id="MobiDB-lite"/>
    </source>
</evidence>
<comment type="similarity">
    <text evidence="1 3 5">Belongs to the GrpE family.</text>
</comment>
<dbReference type="SUPFAM" id="SSF51064">
    <property type="entry name" value="Head domain of nucleotide exchange factor GrpE"/>
    <property type="match status" value="1"/>
</dbReference>
<sequence>MTGQPEDSVSQPGSDVPAPAGDDLAAAAEAVDQQEAVGTDHPGPDESVAAADEAAARAEGGLPPVDGPERPAGEGSDPLGEALALADARLQDLQRERADFVNYRRRVERDREQAGQEARAAVLAALLPVLDDVEGARQHGDLTGPFAAVADKLTATLQRLGLEAFGEAGEPFDPSLHEALLQDGQTEVDVPTCTQVLQRGYRTGERVLRPARVAVATPA</sequence>
<evidence type="ECO:0000313" key="8">
    <source>
        <dbReference type="Proteomes" id="UP001596122"/>
    </source>
</evidence>
<comment type="function">
    <text evidence="3 4">Participates actively in the response to hyperosmotic and heat shock by preventing the aggregation of stress-denatured proteins, in association with DnaK and GrpE. It is the nucleotide exchange factor for DnaK and may function as a thermosensor. Unfolded proteins bind initially to DnaJ; upon interaction with the DnaJ-bound protein, DnaK hydrolyzes its bound ATP, resulting in the formation of a stable complex. GrpE releases ADP from DnaK; ATP binding to DnaK triggers the release of the substrate protein, thus completing the reaction cycle. Several rounds of ATP-dependent interactions between DnaJ, DnaK and GrpE are required for fully efficient folding.</text>
</comment>
<protein>
    <recommendedName>
        <fullName evidence="3 4">Protein GrpE</fullName>
    </recommendedName>
    <alternativeName>
        <fullName evidence="3">HSP-70 cofactor</fullName>
    </alternativeName>
</protein>
<feature type="compositionally biased region" description="Low complexity" evidence="6">
    <location>
        <begin position="49"/>
        <end position="59"/>
    </location>
</feature>
<dbReference type="PANTHER" id="PTHR21237">
    <property type="entry name" value="GRPE PROTEIN"/>
    <property type="match status" value="1"/>
</dbReference>
<dbReference type="CDD" id="cd00446">
    <property type="entry name" value="GrpE"/>
    <property type="match status" value="1"/>
</dbReference>
<gene>
    <name evidence="3" type="primary">grpE</name>
    <name evidence="7" type="ORF">ACFPJ6_11625</name>
</gene>
<dbReference type="InterPro" id="IPR013805">
    <property type="entry name" value="GrpE_CC"/>
</dbReference>
<name>A0ABW0GNA6_9MICO</name>
<feature type="region of interest" description="Disordered" evidence="6">
    <location>
        <begin position="1"/>
        <end position="80"/>
    </location>
</feature>
<dbReference type="InterPro" id="IPR009012">
    <property type="entry name" value="GrpE_head"/>
</dbReference>
<comment type="caution">
    <text evidence="7">The sequence shown here is derived from an EMBL/GenBank/DDBJ whole genome shotgun (WGS) entry which is preliminary data.</text>
</comment>
<keyword evidence="3 4" id="KW-0346">Stress response</keyword>
<dbReference type="PANTHER" id="PTHR21237:SF23">
    <property type="entry name" value="GRPE PROTEIN HOMOLOG, MITOCHONDRIAL"/>
    <property type="match status" value="1"/>
</dbReference>
<dbReference type="Gene3D" id="2.30.22.10">
    <property type="entry name" value="Head domain of nucleotide exchange factor GrpE"/>
    <property type="match status" value="1"/>
</dbReference>
<keyword evidence="8" id="KW-1185">Reference proteome</keyword>
<feature type="compositionally biased region" description="Polar residues" evidence="6">
    <location>
        <begin position="1"/>
        <end position="13"/>
    </location>
</feature>
<evidence type="ECO:0000256" key="5">
    <source>
        <dbReference type="RuleBase" id="RU004478"/>
    </source>
</evidence>
<comment type="subunit">
    <text evidence="3">Homodimer.</text>
</comment>
<evidence type="ECO:0000256" key="2">
    <source>
        <dbReference type="ARBA" id="ARBA00023186"/>
    </source>
</evidence>
<dbReference type="Proteomes" id="UP001596122">
    <property type="component" value="Unassembled WGS sequence"/>
</dbReference>
<dbReference type="EMBL" id="JBHSLD010000009">
    <property type="protein sequence ID" value="MFC5381443.1"/>
    <property type="molecule type" value="Genomic_DNA"/>
</dbReference>